<evidence type="ECO:0000313" key="3">
    <source>
        <dbReference type="Proteomes" id="UP000186096"/>
    </source>
</evidence>
<dbReference type="AlphaFoldDB" id="A0A1N6T3W5"/>
<keyword evidence="3" id="KW-1185">Reference proteome</keyword>
<evidence type="ECO:0000256" key="1">
    <source>
        <dbReference type="SAM" id="MobiDB-lite"/>
    </source>
</evidence>
<accession>A0A1N6T3W5</accession>
<dbReference type="RefSeq" id="WP_030508516.1">
    <property type="nucleotide sequence ID" value="NZ_CP192071.1"/>
</dbReference>
<feature type="region of interest" description="Disordered" evidence="1">
    <location>
        <begin position="57"/>
        <end position="84"/>
    </location>
</feature>
<dbReference type="Proteomes" id="UP000186096">
    <property type="component" value="Unassembled WGS sequence"/>
</dbReference>
<dbReference type="OrthoDB" id="3535027at2"/>
<name>A0A1N6T3W5_9ACTN</name>
<gene>
    <name evidence="2" type="ORF">SAMN05421833_102213</name>
</gene>
<feature type="region of interest" description="Disordered" evidence="1">
    <location>
        <begin position="1"/>
        <end position="34"/>
    </location>
</feature>
<evidence type="ECO:0000313" key="2">
    <source>
        <dbReference type="EMBL" id="SIQ48020.1"/>
    </source>
</evidence>
<sequence>MTLDSGGGSPPPKLRLPAGWPGLDGSPDGAAGGPYIEHTRVLQVLKGLREELGSLRGRAPASMSATWSGPGTAGEVQGLTNVGPAEAGPWDTARYFGLNAEQAHEVLSGKYQLLIDRVEALVTAVEQAVANYQKGHESSSA</sequence>
<dbReference type="GeneID" id="97497238"/>
<dbReference type="EMBL" id="FTNI01000002">
    <property type="protein sequence ID" value="SIQ48020.1"/>
    <property type="molecule type" value="Genomic_DNA"/>
</dbReference>
<organism evidence="2 3">
    <name type="scientific">Microbispora rosea</name>
    <dbReference type="NCBI Taxonomy" id="58117"/>
    <lineage>
        <taxon>Bacteria</taxon>
        <taxon>Bacillati</taxon>
        <taxon>Actinomycetota</taxon>
        <taxon>Actinomycetes</taxon>
        <taxon>Streptosporangiales</taxon>
        <taxon>Streptosporangiaceae</taxon>
        <taxon>Microbispora</taxon>
    </lineage>
</organism>
<dbReference type="STRING" id="58117.SAMN05421833_102213"/>
<protein>
    <submittedName>
        <fullName evidence="2">Uncharacterized protein</fullName>
    </submittedName>
</protein>
<reference evidence="3" key="1">
    <citation type="submission" date="2017-01" db="EMBL/GenBank/DDBJ databases">
        <authorList>
            <person name="Varghese N."/>
            <person name="Submissions S."/>
        </authorList>
    </citation>
    <scope>NUCLEOTIDE SEQUENCE [LARGE SCALE GENOMIC DNA]</scope>
    <source>
        <strain evidence="3">ATCC 12950</strain>
    </source>
</reference>
<proteinExistence type="predicted"/>